<accession>A0A8S9MLH1</accession>
<gene>
    <name evidence="1" type="ORF">F2Q68_00038164</name>
</gene>
<sequence>MKEENGENDLSQPRWEEVDINFSKKDRSMRLNLSSFPTRKCDIRSGLKFTHLEHKCSCCRNSMVEKDLSRPCREEICIDQSTKDSFNRLFASSIGSLRCGNDAEHFLEIEQANFG</sequence>
<evidence type="ECO:0000313" key="1">
    <source>
        <dbReference type="EMBL" id="KAF2617863.1"/>
    </source>
</evidence>
<evidence type="ECO:0000313" key="2">
    <source>
        <dbReference type="Proteomes" id="UP000712281"/>
    </source>
</evidence>
<reference evidence="1" key="1">
    <citation type="submission" date="2019-12" db="EMBL/GenBank/DDBJ databases">
        <title>Genome sequencing and annotation of Brassica cretica.</title>
        <authorList>
            <person name="Studholme D.J."/>
            <person name="Sarris P.F."/>
        </authorList>
    </citation>
    <scope>NUCLEOTIDE SEQUENCE</scope>
    <source>
        <strain evidence="1">PFS-001/15</strain>
        <tissue evidence="1">Leaf</tissue>
    </source>
</reference>
<dbReference type="EMBL" id="QGKW02000007">
    <property type="protein sequence ID" value="KAF2617863.1"/>
    <property type="molecule type" value="Genomic_DNA"/>
</dbReference>
<protein>
    <submittedName>
        <fullName evidence="1">Uncharacterized protein</fullName>
    </submittedName>
</protein>
<name>A0A8S9MLH1_BRACR</name>
<proteinExistence type="predicted"/>
<dbReference type="Proteomes" id="UP000712281">
    <property type="component" value="Unassembled WGS sequence"/>
</dbReference>
<organism evidence="1 2">
    <name type="scientific">Brassica cretica</name>
    <name type="common">Mustard</name>
    <dbReference type="NCBI Taxonomy" id="69181"/>
    <lineage>
        <taxon>Eukaryota</taxon>
        <taxon>Viridiplantae</taxon>
        <taxon>Streptophyta</taxon>
        <taxon>Embryophyta</taxon>
        <taxon>Tracheophyta</taxon>
        <taxon>Spermatophyta</taxon>
        <taxon>Magnoliopsida</taxon>
        <taxon>eudicotyledons</taxon>
        <taxon>Gunneridae</taxon>
        <taxon>Pentapetalae</taxon>
        <taxon>rosids</taxon>
        <taxon>malvids</taxon>
        <taxon>Brassicales</taxon>
        <taxon>Brassicaceae</taxon>
        <taxon>Brassiceae</taxon>
        <taxon>Brassica</taxon>
    </lineage>
</organism>
<dbReference type="AlphaFoldDB" id="A0A8S9MLH1"/>
<comment type="caution">
    <text evidence="1">The sequence shown here is derived from an EMBL/GenBank/DDBJ whole genome shotgun (WGS) entry which is preliminary data.</text>
</comment>